<dbReference type="EMBL" id="MEIQ01000053">
    <property type="protein sequence ID" value="PIT48023.1"/>
    <property type="molecule type" value="Genomic_DNA"/>
</dbReference>
<organism evidence="1 2">
    <name type="scientific">Snodgrassella alvi</name>
    <dbReference type="NCBI Taxonomy" id="1196083"/>
    <lineage>
        <taxon>Bacteria</taxon>
        <taxon>Pseudomonadati</taxon>
        <taxon>Pseudomonadota</taxon>
        <taxon>Betaproteobacteria</taxon>
        <taxon>Neisseriales</taxon>
        <taxon>Neisseriaceae</taxon>
        <taxon>Snodgrassella</taxon>
    </lineage>
</organism>
<evidence type="ECO:0000313" key="1">
    <source>
        <dbReference type="EMBL" id="PIT48023.1"/>
    </source>
</evidence>
<sequence length="177" mass="20702">MLIEIGFGGGSDVFELGTANDIILFFECIEYYVVPKYPERDWILITDRFYRRYLRLEELDTAEELIKLIEEEFKQYANEAIDITTIRLGKIKSCLNIDGNTLFDIFNRYFKAFYECVESAKLSYENFGSPSKDEYLPVMICITTIPYLISYKQIPLTVFDDLESDEEPIWLSGKIPT</sequence>
<dbReference type="AlphaFoldDB" id="A0A2N9XI68"/>
<accession>A0A2N9XI68</accession>
<gene>
    <name evidence="1" type="ORF">BHC48_09780</name>
</gene>
<comment type="caution">
    <text evidence="1">The sequence shown here is derived from an EMBL/GenBank/DDBJ whole genome shotgun (WGS) entry which is preliminary data.</text>
</comment>
<protein>
    <submittedName>
        <fullName evidence="1">Uncharacterized protein</fullName>
    </submittedName>
</protein>
<reference evidence="1 2" key="1">
    <citation type="journal article" date="2017" name="MBio">
        <title>Type VI secretion-mediated competition in the bee gut microbiome.</title>
        <authorList>
            <person name="Steele M.I."/>
            <person name="Kwong W.K."/>
            <person name="Powell J.E."/>
            <person name="Whiteley M."/>
            <person name="Moran N.A."/>
        </authorList>
    </citation>
    <scope>NUCLEOTIDE SEQUENCE [LARGE SCALE GENOMIC DNA]</scope>
    <source>
        <strain evidence="1 2">Occ4-2</strain>
    </source>
</reference>
<dbReference type="Proteomes" id="UP000231484">
    <property type="component" value="Unassembled WGS sequence"/>
</dbReference>
<proteinExistence type="predicted"/>
<evidence type="ECO:0000313" key="2">
    <source>
        <dbReference type="Proteomes" id="UP000231484"/>
    </source>
</evidence>
<name>A0A2N9XI68_9NEIS</name>